<keyword evidence="7" id="KW-0418">Kinase</keyword>
<name>A0ABX8WQR2_9GAMM</name>
<dbReference type="SMART" id="SM00388">
    <property type="entry name" value="HisKA"/>
    <property type="match status" value="1"/>
</dbReference>
<dbReference type="PANTHER" id="PTHR43547">
    <property type="entry name" value="TWO-COMPONENT HISTIDINE KINASE"/>
    <property type="match status" value="1"/>
</dbReference>
<dbReference type="SMART" id="SM00448">
    <property type="entry name" value="REC"/>
    <property type="match status" value="1"/>
</dbReference>
<keyword evidence="8" id="KW-1185">Reference proteome</keyword>
<sequence>MASTIPHSGRILVVDDQDANLRVVSTLLTRNGYEVATAENGEAMFAACEVQMPDLILLDMLMPMMDGFDVLTRMKQDEALMRVPVICLTAMQDRDLLVRAFEAGAVDYITKPFLAEELLARVSAHVGLKLTRDRLERVASERQSLVNLVAHDLKNPLTSIMFASEVIIHEGCKPERVPRYLEMIHESANDAVVYIRRYLESQDPHNVAMDNAAHTGAGLNDTLDWLRSRYELQCESKGLAMQVVTVPEERTAAVDAMVLRQVCENLITNALKYATEGGELKLTARTGAPGFGVIMAEDRGPGIPSHKQRELFKAFTRLSDDDTHAEMSNGLGLSLARQIISRFGGQLFYEDREGGGSRFVVELPLRA</sequence>
<evidence type="ECO:0000259" key="6">
    <source>
        <dbReference type="PROSITE" id="PS50110"/>
    </source>
</evidence>
<dbReference type="PROSITE" id="PS50110">
    <property type="entry name" value="RESPONSE_REGULATORY"/>
    <property type="match status" value="1"/>
</dbReference>
<proteinExistence type="predicted"/>
<dbReference type="InterPro" id="IPR036890">
    <property type="entry name" value="HATPase_C_sf"/>
</dbReference>
<evidence type="ECO:0000313" key="8">
    <source>
        <dbReference type="Proteomes" id="UP000824755"/>
    </source>
</evidence>
<feature type="domain" description="Histidine kinase" evidence="5">
    <location>
        <begin position="148"/>
        <end position="367"/>
    </location>
</feature>
<dbReference type="Pfam" id="PF02518">
    <property type="entry name" value="HATPase_c"/>
    <property type="match status" value="1"/>
</dbReference>
<reference evidence="7 8" key="1">
    <citation type="submission" date="2021-08" db="EMBL/GenBank/DDBJ databases">
        <title>Lysobacter sp. strain CJ11 Genome sequencing and assembly.</title>
        <authorList>
            <person name="Kim I."/>
        </authorList>
    </citation>
    <scope>NUCLEOTIDE SEQUENCE [LARGE SCALE GENOMIC DNA]</scope>
    <source>
        <strain evidence="7 8">CJ11</strain>
    </source>
</reference>
<dbReference type="PRINTS" id="PR00344">
    <property type="entry name" value="BCTRLSENSOR"/>
</dbReference>
<evidence type="ECO:0000256" key="3">
    <source>
        <dbReference type="ARBA" id="ARBA00022553"/>
    </source>
</evidence>
<gene>
    <name evidence="7" type="ORF">H8L67_01120</name>
</gene>
<protein>
    <recommendedName>
        <fullName evidence="2">histidine kinase</fullName>
        <ecNumber evidence="2">2.7.13.3</ecNumber>
    </recommendedName>
</protein>
<dbReference type="EC" id="2.7.13.3" evidence="2"/>
<evidence type="ECO:0000259" key="5">
    <source>
        <dbReference type="PROSITE" id="PS50109"/>
    </source>
</evidence>
<keyword evidence="3 4" id="KW-0597">Phosphoprotein</keyword>
<dbReference type="GO" id="GO:0016301">
    <property type="term" value="F:kinase activity"/>
    <property type="evidence" value="ECO:0007669"/>
    <property type="project" value="UniProtKB-KW"/>
</dbReference>
<evidence type="ECO:0000313" key="7">
    <source>
        <dbReference type="EMBL" id="QYR53155.1"/>
    </source>
</evidence>
<evidence type="ECO:0000256" key="4">
    <source>
        <dbReference type="PROSITE-ProRule" id="PRU00169"/>
    </source>
</evidence>
<keyword evidence="7" id="KW-0808">Transferase</keyword>
<dbReference type="SMART" id="SM00387">
    <property type="entry name" value="HATPase_c"/>
    <property type="match status" value="1"/>
</dbReference>
<accession>A0ABX8WQR2</accession>
<evidence type="ECO:0000256" key="1">
    <source>
        <dbReference type="ARBA" id="ARBA00000085"/>
    </source>
</evidence>
<dbReference type="PROSITE" id="PS50109">
    <property type="entry name" value="HIS_KIN"/>
    <property type="match status" value="1"/>
</dbReference>
<dbReference type="InterPro" id="IPR001789">
    <property type="entry name" value="Sig_transdc_resp-reg_receiver"/>
</dbReference>
<evidence type="ECO:0000256" key="2">
    <source>
        <dbReference type="ARBA" id="ARBA00012438"/>
    </source>
</evidence>
<dbReference type="Gene3D" id="3.30.565.10">
    <property type="entry name" value="Histidine kinase-like ATPase, C-terminal domain"/>
    <property type="match status" value="1"/>
</dbReference>
<dbReference type="CDD" id="cd00082">
    <property type="entry name" value="HisKA"/>
    <property type="match status" value="1"/>
</dbReference>
<dbReference type="EMBL" id="CP080544">
    <property type="protein sequence ID" value="QYR53155.1"/>
    <property type="molecule type" value="Genomic_DNA"/>
</dbReference>
<dbReference type="PANTHER" id="PTHR43547:SF2">
    <property type="entry name" value="HYBRID SIGNAL TRANSDUCTION HISTIDINE KINASE C"/>
    <property type="match status" value="1"/>
</dbReference>
<dbReference type="RefSeq" id="WP_220379973.1">
    <property type="nucleotide sequence ID" value="NZ_CP080544.1"/>
</dbReference>
<dbReference type="SUPFAM" id="SSF55874">
    <property type="entry name" value="ATPase domain of HSP90 chaperone/DNA topoisomerase II/histidine kinase"/>
    <property type="match status" value="1"/>
</dbReference>
<dbReference type="Gene3D" id="1.10.287.130">
    <property type="match status" value="1"/>
</dbReference>
<dbReference type="Gene3D" id="3.40.50.2300">
    <property type="match status" value="1"/>
</dbReference>
<comment type="catalytic activity">
    <reaction evidence="1">
        <text>ATP + protein L-histidine = ADP + protein N-phospho-L-histidine.</text>
        <dbReference type="EC" id="2.7.13.3"/>
    </reaction>
</comment>
<dbReference type="Pfam" id="PF00512">
    <property type="entry name" value="HisKA"/>
    <property type="match status" value="1"/>
</dbReference>
<feature type="modified residue" description="4-aspartylphosphate" evidence="4">
    <location>
        <position position="59"/>
    </location>
</feature>
<feature type="domain" description="Response regulatory" evidence="6">
    <location>
        <begin position="10"/>
        <end position="126"/>
    </location>
</feature>
<organism evidence="7 8">
    <name type="scientific">Lysobacter soyae</name>
    <dbReference type="NCBI Taxonomy" id="2764185"/>
    <lineage>
        <taxon>Bacteria</taxon>
        <taxon>Pseudomonadati</taxon>
        <taxon>Pseudomonadota</taxon>
        <taxon>Gammaproteobacteria</taxon>
        <taxon>Lysobacterales</taxon>
        <taxon>Lysobacteraceae</taxon>
        <taxon>Lysobacter</taxon>
    </lineage>
</organism>
<dbReference type="InterPro" id="IPR003594">
    <property type="entry name" value="HATPase_dom"/>
</dbReference>
<dbReference type="Pfam" id="PF00072">
    <property type="entry name" value="Response_reg"/>
    <property type="match status" value="1"/>
</dbReference>
<dbReference type="SUPFAM" id="SSF52172">
    <property type="entry name" value="CheY-like"/>
    <property type="match status" value="1"/>
</dbReference>
<dbReference type="InterPro" id="IPR004358">
    <property type="entry name" value="Sig_transdc_His_kin-like_C"/>
</dbReference>
<dbReference type="Proteomes" id="UP000824755">
    <property type="component" value="Chromosome"/>
</dbReference>
<dbReference type="InterPro" id="IPR011006">
    <property type="entry name" value="CheY-like_superfamily"/>
</dbReference>
<dbReference type="InterPro" id="IPR005467">
    <property type="entry name" value="His_kinase_dom"/>
</dbReference>
<dbReference type="CDD" id="cd00075">
    <property type="entry name" value="HATPase"/>
    <property type="match status" value="1"/>
</dbReference>
<dbReference type="InterPro" id="IPR003661">
    <property type="entry name" value="HisK_dim/P_dom"/>
</dbReference>